<sequence length="81" mass="9462">MDNYWNYRVVKKNWKNGLVSYDVCEVYYENDKPTSWIWGKNVLSGESKVGLELTLDSVQKAFTKPVLEIIGDDEELVEIEE</sequence>
<dbReference type="RefSeq" id="WP_157322540.1">
    <property type="nucleotide sequence ID" value="NZ_WSEM01000020.1"/>
</dbReference>
<keyword evidence="2" id="KW-1185">Reference proteome</keyword>
<evidence type="ECO:0008006" key="3">
    <source>
        <dbReference type="Google" id="ProtNLM"/>
    </source>
</evidence>
<name>A0ABW9UCJ6_9BACL</name>
<dbReference type="EMBL" id="WSEM01000020">
    <property type="protein sequence ID" value="MVQ37638.1"/>
    <property type="molecule type" value="Genomic_DNA"/>
</dbReference>
<organism evidence="1 2">
    <name type="scientific">Paenibacillus anseongense</name>
    <dbReference type="NCBI Taxonomy" id="2682845"/>
    <lineage>
        <taxon>Bacteria</taxon>
        <taxon>Bacillati</taxon>
        <taxon>Bacillota</taxon>
        <taxon>Bacilli</taxon>
        <taxon>Bacillales</taxon>
        <taxon>Paenibacillaceae</taxon>
        <taxon>Paenibacillus</taxon>
    </lineage>
</organism>
<reference evidence="1 2" key="1">
    <citation type="submission" date="2019-12" db="EMBL/GenBank/DDBJ databases">
        <authorList>
            <person name="Huq M.A."/>
        </authorList>
    </citation>
    <scope>NUCLEOTIDE SEQUENCE [LARGE SCALE GENOMIC DNA]</scope>
    <source>
        <strain evidence="1 2">MAH-34</strain>
    </source>
</reference>
<proteinExistence type="predicted"/>
<protein>
    <recommendedName>
        <fullName evidence="3">Transcriptional coactivator p15 (PC4) C-terminal domain-containing protein</fullName>
    </recommendedName>
</protein>
<gene>
    <name evidence="1" type="ORF">GON05_23730</name>
</gene>
<comment type="caution">
    <text evidence="1">The sequence shown here is derived from an EMBL/GenBank/DDBJ whole genome shotgun (WGS) entry which is preliminary data.</text>
</comment>
<evidence type="ECO:0000313" key="2">
    <source>
        <dbReference type="Proteomes" id="UP000467637"/>
    </source>
</evidence>
<accession>A0ABW9UCJ6</accession>
<dbReference type="Proteomes" id="UP000467637">
    <property type="component" value="Unassembled WGS sequence"/>
</dbReference>
<evidence type="ECO:0000313" key="1">
    <source>
        <dbReference type="EMBL" id="MVQ37638.1"/>
    </source>
</evidence>